<dbReference type="InParanoid" id="T1I799"/>
<evidence type="ECO:0000313" key="2">
    <source>
        <dbReference type="Proteomes" id="UP000015103"/>
    </source>
</evidence>
<dbReference type="AlphaFoldDB" id="T1I799"/>
<dbReference type="Proteomes" id="UP000015103">
    <property type="component" value="Unassembled WGS sequence"/>
</dbReference>
<accession>T1I799</accession>
<dbReference type="HOGENOM" id="CLU_3299969_0_0_1"/>
<dbReference type="VEuPathDB" id="VectorBase:RPRC012171"/>
<proteinExistence type="predicted"/>
<evidence type="ECO:0000313" key="1">
    <source>
        <dbReference type="EnsemblMetazoa" id="RPRC012171-PA"/>
    </source>
</evidence>
<sequence>MKLICVLWRKTLPPKDAYNHDFLPASVANRRDHLYHACIS</sequence>
<dbReference type="EMBL" id="ACPB03002265">
    <property type="status" value="NOT_ANNOTATED_CDS"/>
    <property type="molecule type" value="Genomic_DNA"/>
</dbReference>
<keyword evidence="2" id="KW-1185">Reference proteome</keyword>
<organism evidence="1 2">
    <name type="scientific">Rhodnius prolixus</name>
    <name type="common">Triatomid bug</name>
    <dbReference type="NCBI Taxonomy" id="13249"/>
    <lineage>
        <taxon>Eukaryota</taxon>
        <taxon>Metazoa</taxon>
        <taxon>Ecdysozoa</taxon>
        <taxon>Arthropoda</taxon>
        <taxon>Hexapoda</taxon>
        <taxon>Insecta</taxon>
        <taxon>Pterygota</taxon>
        <taxon>Neoptera</taxon>
        <taxon>Paraneoptera</taxon>
        <taxon>Hemiptera</taxon>
        <taxon>Heteroptera</taxon>
        <taxon>Panheteroptera</taxon>
        <taxon>Cimicomorpha</taxon>
        <taxon>Reduviidae</taxon>
        <taxon>Triatominae</taxon>
        <taxon>Rhodnius</taxon>
    </lineage>
</organism>
<name>T1I799_RHOPR</name>
<dbReference type="EnsemblMetazoa" id="RPRC012171-RA">
    <property type="protein sequence ID" value="RPRC012171-PA"/>
    <property type="gene ID" value="RPRC012171"/>
</dbReference>
<protein>
    <submittedName>
        <fullName evidence="1">Uncharacterized protein</fullName>
    </submittedName>
</protein>
<reference evidence="1" key="1">
    <citation type="submission" date="2015-05" db="UniProtKB">
        <authorList>
            <consortium name="EnsemblMetazoa"/>
        </authorList>
    </citation>
    <scope>IDENTIFICATION</scope>
</reference>